<evidence type="ECO:0000313" key="2">
    <source>
        <dbReference type="EMBL" id="MFC4832736.1"/>
    </source>
</evidence>
<proteinExistence type="predicted"/>
<comment type="caution">
    <text evidence="2">The sequence shown here is derived from an EMBL/GenBank/DDBJ whole genome shotgun (WGS) entry which is preliminary data.</text>
</comment>
<dbReference type="Pfam" id="PF01494">
    <property type="entry name" value="FAD_binding_3"/>
    <property type="match status" value="1"/>
</dbReference>
<dbReference type="InterPro" id="IPR036188">
    <property type="entry name" value="FAD/NAD-bd_sf"/>
</dbReference>
<dbReference type="PANTHER" id="PTHR46865">
    <property type="entry name" value="OXIDOREDUCTASE-RELATED"/>
    <property type="match status" value="1"/>
</dbReference>
<evidence type="ECO:0000259" key="1">
    <source>
        <dbReference type="Pfam" id="PF01494"/>
    </source>
</evidence>
<keyword evidence="2" id="KW-0503">Monooxygenase</keyword>
<gene>
    <name evidence="2" type="ORF">ACFPEL_09965</name>
</gene>
<feature type="domain" description="FAD-binding" evidence="1">
    <location>
        <begin position="22"/>
        <end position="355"/>
    </location>
</feature>
<organism evidence="2 3">
    <name type="scientific">Actinomycetospora chibensis</name>
    <dbReference type="NCBI Taxonomy" id="663606"/>
    <lineage>
        <taxon>Bacteria</taxon>
        <taxon>Bacillati</taxon>
        <taxon>Actinomycetota</taxon>
        <taxon>Actinomycetes</taxon>
        <taxon>Pseudonocardiales</taxon>
        <taxon>Pseudonocardiaceae</taxon>
        <taxon>Actinomycetospora</taxon>
    </lineage>
</organism>
<accession>A0ABV9REW1</accession>
<reference evidence="3" key="1">
    <citation type="journal article" date="2019" name="Int. J. Syst. Evol. Microbiol.">
        <title>The Global Catalogue of Microorganisms (GCM) 10K type strain sequencing project: providing services to taxonomists for standard genome sequencing and annotation.</title>
        <authorList>
            <consortium name="The Broad Institute Genomics Platform"/>
            <consortium name="The Broad Institute Genome Sequencing Center for Infectious Disease"/>
            <person name="Wu L."/>
            <person name="Ma J."/>
        </authorList>
    </citation>
    <scope>NUCLEOTIDE SEQUENCE [LARGE SCALE GENOMIC DNA]</scope>
    <source>
        <strain evidence="3">CCUG 50347</strain>
    </source>
</reference>
<keyword evidence="3" id="KW-1185">Reference proteome</keyword>
<dbReference type="SUPFAM" id="SSF51905">
    <property type="entry name" value="FAD/NAD(P)-binding domain"/>
    <property type="match status" value="1"/>
</dbReference>
<evidence type="ECO:0000313" key="3">
    <source>
        <dbReference type="Proteomes" id="UP001595909"/>
    </source>
</evidence>
<dbReference type="InterPro" id="IPR002938">
    <property type="entry name" value="FAD-bd"/>
</dbReference>
<name>A0ABV9REW1_9PSEU</name>
<dbReference type="PANTHER" id="PTHR46865:SF2">
    <property type="entry name" value="MONOOXYGENASE"/>
    <property type="match status" value="1"/>
</dbReference>
<dbReference type="PRINTS" id="PR00420">
    <property type="entry name" value="RNGMNOXGNASE"/>
</dbReference>
<dbReference type="InterPro" id="IPR051704">
    <property type="entry name" value="FAD_aromatic-hydroxylase"/>
</dbReference>
<dbReference type="EMBL" id="JBHSIM010000020">
    <property type="protein sequence ID" value="MFC4832736.1"/>
    <property type="molecule type" value="Genomic_DNA"/>
</dbReference>
<dbReference type="Gene3D" id="3.30.9.10">
    <property type="entry name" value="D-Amino Acid Oxidase, subunit A, domain 2"/>
    <property type="match status" value="1"/>
</dbReference>
<dbReference type="Proteomes" id="UP001595909">
    <property type="component" value="Unassembled WGS sequence"/>
</dbReference>
<dbReference type="RefSeq" id="WP_274191446.1">
    <property type="nucleotide sequence ID" value="NZ_BAABHN010000020.1"/>
</dbReference>
<keyword evidence="2" id="KW-0560">Oxidoreductase</keyword>
<sequence length="419" mass="44441">MTSGIASTGWTRVLPGMTPRRVLVSGAGVAGPALSYWLGVHGWSTTVVERSAELRDAGQNIDVRGAGREVLRRMGLEDAVRAAGTGELGTQFVGDNGEVIASFDAGENDTDGATAELEILRGELGRLLHERTRDTTEYVFGDEVTGLDEHADGVTATFRQGAPRTFDLVVVAEGVTSRTRSLVFPEADIRSLGLLVAYLTVPRTAADTDWWRIHQASQGRAVTLRPDNVGTIRATLSLLTDVRGIEDLDRPAQVHVLRRTFADAGWEVPRVLDALDDAPLYVDAVGQVRLPSWHRGRVVLLGDAAHCPSPITGMGTSLALVGAYVLAGELAGTADHEQALAAYETRMRPYVERAQQLPPGAPGLVHPRTRTGVRALRAAVGVAGSAPAKRLGSLLGAASFASPPAEAIDLPHYPVPVSA</sequence>
<dbReference type="Gene3D" id="3.50.50.60">
    <property type="entry name" value="FAD/NAD(P)-binding domain"/>
    <property type="match status" value="1"/>
</dbReference>
<dbReference type="GO" id="GO:0004497">
    <property type="term" value="F:monooxygenase activity"/>
    <property type="evidence" value="ECO:0007669"/>
    <property type="project" value="UniProtKB-KW"/>
</dbReference>
<protein>
    <submittedName>
        <fullName evidence="2">FAD-dependent monooxygenase</fullName>
    </submittedName>
</protein>